<dbReference type="EMBL" id="LLYA01000170">
    <property type="protein sequence ID" value="KRR21894.1"/>
    <property type="molecule type" value="Genomic_DNA"/>
</dbReference>
<dbReference type="AlphaFoldDB" id="A0A0R3MX67"/>
<name>A0A0R3MX67_9BRAD</name>
<reference evidence="1 2" key="1">
    <citation type="submission" date="2014-03" db="EMBL/GenBank/DDBJ databases">
        <title>Bradyrhizobium valentinum sp. nov., isolated from effective nodules of Lupinus mariae-josephae, a lupine endemic of basic-lime soils in Eastern Spain.</title>
        <authorList>
            <person name="Duran D."/>
            <person name="Rey L."/>
            <person name="Navarro A."/>
            <person name="Busquets A."/>
            <person name="Imperial J."/>
            <person name="Ruiz-Argueso T."/>
        </authorList>
    </citation>
    <scope>NUCLEOTIDE SEQUENCE [LARGE SCALE GENOMIC DNA]</scope>
    <source>
        <strain evidence="1 2">Ro19</strain>
    </source>
</reference>
<protein>
    <submittedName>
        <fullName evidence="1">Uncharacterized protein</fullName>
    </submittedName>
</protein>
<dbReference type="OrthoDB" id="8250493at2"/>
<organism evidence="1 2">
    <name type="scientific">Bradyrhizobium retamae</name>
    <dbReference type="NCBI Taxonomy" id="1300035"/>
    <lineage>
        <taxon>Bacteria</taxon>
        <taxon>Pseudomonadati</taxon>
        <taxon>Pseudomonadota</taxon>
        <taxon>Alphaproteobacteria</taxon>
        <taxon>Hyphomicrobiales</taxon>
        <taxon>Nitrobacteraceae</taxon>
        <taxon>Bradyrhizobium</taxon>
    </lineage>
</organism>
<evidence type="ECO:0000313" key="1">
    <source>
        <dbReference type="EMBL" id="KRR21894.1"/>
    </source>
</evidence>
<sequence>MSIHDLKTRMADVAGIETLTMGLEAGRIVLRWDGYSAAVDASASDAECEVAVRNAIKLPPVSLIPEKPAAIPVAAKANGAATMSTNPASAGASVKQMMEEHTRMMGEIQQAQLRILEGTLARQRETVAGAVGKIAQQIEGQTDEFLSALGQFSNDLG</sequence>
<proteinExistence type="predicted"/>
<dbReference type="RefSeq" id="WP_057845787.1">
    <property type="nucleotide sequence ID" value="NZ_LLYA01000170.1"/>
</dbReference>
<comment type="caution">
    <text evidence="1">The sequence shown here is derived from an EMBL/GenBank/DDBJ whole genome shotgun (WGS) entry which is preliminary data.</text>
</comment>
<accession>A0A0R3MX67</accession>
<gene>
    <name evidence="1" type="ORF">CQ13_07615</name>
</gene>
<keyword evidence="2" id="KW-1185">Reference proteome</keyword>
<evidence type="ECO:0000313" key="2">
    <source>
        <dbReference type="Proteomes" id="UP000052023"/>
    </source>
</evidence>
<dbReference type="Proteomes" id="UP000052023">
    <property type="component" value="Unassembled WGS sequence"/>
</dbReference>